<keyword evidence="3" id="KW-0804">Transcription</keyword>
<accession>A0A7C9IGA7</accession>
<reference evidence="5 6" key="2">
    <citation type="submission" date="2020-03" db="EMBL/GenBank/DDBJ databases">
        <title>Kangsaoukella pontilimi gen. nov., sp. nov., a new member of the family Rhodobacteraceae isolated from a tidal mudflat.</title>
        <authorList>
            <person name="Kim I.S."/>
        </authorList>
    </citation>
    <scope>NUCLEOTIDE SEQUENCE [LARGE SCALE GENOMIC DNA]</scope>
    <source>
        <strain evidence="5 6">GH1-50</strain>
    </source>
</reference>
<keyword evidence="1" id="KW-0805">Transcription regulation</keyword>
<dbReference type="GO" id="GO:0005829">
    <property type="term" value="C:cytosol"/>
    <property type="evidence" value="ECO:0007669"/>
    <property type="project" value="TreeGrafter"/>
</dbReference>
<dbReference type="InterPro" id="IPR010982">
    <property type="entry name" value="Lambda_DNA-bd_dom_sf"/>
</dbReference>
<dbReference type="SUPFAM" id="SSF47413">
    <property type="entry name" value="lambda repressor-like DNA-binding domains"/>
    <property type="match status" value="1"/>
</dbReference>
<dbReference type="Pfam" id="PF01381">
    <property type="entry name" value="HTH_3"/>
    <property type="match status" value="1"/>
</dbReference>
<dbReference type="PANTHER" id="PTHR46797">
    <property type="entry name" value="HTH-TYPE TRANSCRIPTIONAL REGULATOR"/>
    <property type="match status" value="1"/>
</dbReference>
<reference evidence="5 6" key="1">
    <citation type="submission" date="2019-12" db="EMBL/GenBank/DDBJ databases">
        <authorList>
            <person name="Lee S.D."/>
        </authorList>
    </citation>
    <scope>NUCLEOTIDE SEQUENCE [LARGE SCALE GENOMIC DNA]</scope>
    <source>
        <strain evidence="5 6">GH1-50</strain>
    </source>
</reference>
<dbReference type="Pfam" id="PF09856">
    <property type="entry name" value="ScfRs"/>
    <property type="match status" value="1"/>
</dbReference>
<evidence type="ECO:0000256" key="3">
    <source>
        <dbReference type="ARBA" id="ARBA00023163"/>
    </source>
</evidence>
<dbReference type="PROSITE" id="PS50943">
    <property type="entry name" value="HTH_CROC1"/>
    <property type="match status" value="1"/>
</dbReference>
<dbReference type="PANTHER" id="PTHR46797:SF23">
    <property type="entry name" value="HTH-TYPE TRANSCRIPTIONAL REGULATOR SUTR"/>
    <property type="match status" value="1"/>
</dbReference>
<gene>
    <name evidence="5" type="ORF">GQ651_02770</name>
</gene>
<proteinExistence type="predicted"/>
<keyword evidence="6" id="KW-1185">Reference proteome</keyword>
<evidence type="ECO:0000256" key="2">
    <source>
        <dbReference type="ARBA" id="ARBA00023125"/>
    </source>
</evidence>
<dbReference type="SMART" id="SM00530">
    <property type="entry name" value="HTH_XRE"/>
    <property type="match status" value="1"/>
</dbReference>
<keyword evidence="2" id="KW-0238">DNA-binding</keyword>
<dbReference type="GO" id="GO:0003700">
    <property type="term" value="F:DNA-binding transcription factor activity"/>
    <property type="evidence" value="ECO:0007669"/>
    <property type="project" value="TreeGrafter"/>
</dbReference>
<organism evidence="5 6">
    <name type="scientific">Kangsaoukella pontilimi</name>
    <dbReference type="NCBI Taxonomy" id="2691042"/>
    <lineage>
        <taxon>Bacteria</taxon>
        <taxon>Pseudomonadati</taxon>
        <taxon>Pseudomonadota</taxon>
        <taxon>Alphaproteobacteria</taxon>
        <taxon>Rhodobacterales</taxon>
        <taxon>Paracoccaceae</taxon>
        <taxon>Kangsaoukella</taxon>
    </lineage>
</organism>
<evidence type="ECO:0000259" key="4">
    <source>
        <dbReference type="PROSITE" id="PS50943"/>
    </source>
</evidence>
<dbReference type="InterPro" id="IPR001387">
    <property type="entry name" value="Cro/C1-type_HTH"/>
</dbReference>
<dbReference type="EMBL" id="WUPT01000001">
    <property type="protein sequence ID" value="MXQ06762.1"/>
    <property type="molecule type" value="Genomic_DNA"/>
</dbReference>
<sequence length="440" mass="47352">MPRAALTGSRIRRFRLDRGVRQADLARDCDISPSYLNLIEHNRRRIGGALLNRIARALDVDPVVLSEGASATLTSGLEAVAANAPAGEGLEPPEDFAGTFPGWARLAVEQQRRSETLERVVEVLNDRLTHDPMLSASLHDVLSTVTAIRSTSGILASGEEIEPEWNARFVRNLYEDSQRLAQSAEALVGYLDAGGDAARRTTLPQEELEAWLDAQGWNIGEIEAGADPSEVLAASGTELATATARSMAATYLTRYAADAESVPMVPLLDAIELGRTDPAALAGQFKVGFDLILRRLAQMPDSAFRGGLAPGLVLCDASGTLTFRKPVEGFEPPHFGSGCALWPLYEALARPSQPIRTEVVLTGRDTRQFTLHAFATTRFPAGFDRPGVVEATMLIVPRVGDTGDEMREPLEIGTSCRVCARGDCPARREPSILSLARAGA</sequence>
<name>A0A7C9IGA7_9RHOB</name>
<comment type="caution">
    <text evidence="5">The sequence shown here is derived from an EMBL/GenBank/DDBJ whole genome shotgun (WGS) entry which is preliminary data.</text>
</comment>
<dbReference type="Gene3D" id="1.10.260.40">
    <property type="entry name" value="lambda repressor-like DNA-binding domains"/>
    <property type="match status" value="1"/>
</dbReference>
<evidence type="ECO:0000313" key="5">
    <source>
        <dbReference type="EMBL" id="MXQ06762.1"/>
    </source>
</evidence>
<dbReference type="GO" id="GO:0003677">
    <property type="term" value="F:DNA binding"/>
    <property type="evidence" value="ECO:0007669"/>
    <property type="project" value="UniProtKB-KW"/>
</dbReference>
<dbReference type="InterPro" id="IPR050807">
    <property type="entry name" value="TransReg_Diox_bact_type"/>
</dbReference>
<dbReference type="InterPro" id="IPR018653">
    <property type="entry name" value="ScfR_C"/>
</dbReference>
<dbReference type="Proteomes" id="UP000480350">
    <property type="component" value="Unassembled WGS sequence"/>
</dbReference>
<protein>
    <submittedName>
        <fullName evidence="5">DUF2083 domain-containing protein</fullName>
    </submittedName>
</protein>
<feature type="domain" description="HTH cro/C1-type" evidence="4">
    <location>
        <begin position="11"/>
        <end position="65"/>
    </location>
</feature>
<evidence type="ECO:0000256" key="1">
    <source>
        <dbReference type="ARBA" id="ARBA00023015"/>
    </source>
</evidence>
<dbReference type="AlphaFoldDB" id="A0A7C9IGA7"/>
<dbReference type="RefSeq" id="WP_160762682.1">
    <property type="nucleotide sequence ID" value="NZ_WUPT01000001.1"/>
</dbReference>
<dbReference type="CDD" id="cd00093">
    <property type="entry name" value="HTH_XRE"/>
    <property type="match status" value="1"/>
</dbReference>
<evidence type="ECO:0000313" key="6">
    <source>
        <dbReference type="Proteomes" id="UP000480350"/>
    </source>
</evidence>